<comment type="caution">
    <text evidence="2">The sequence shown here is derived from an EMBL/GenBank/DDBJ whole genome shotgun (WGS) entry which is preliminary data.</text>
</comment>
<accession>A0A166CX23</accession>
<evidence type="ECO:0000313" key="3">
    <source>
        <dbReference type="Proteomes" id="UP000077245"/>
    </source>
</evidence>
<evidence type="ECO:0000313" key="2">
    <source>
        <dbReference type="EMBL" id="KZX14956.1"/>
    </source>
</evidence>
<sequence length="448" mass="50814">MNIVMVVTLPYGVKYYYAVETEKSSSPTIVKAVLTKNNNIANAIWQTSSGNTVINNKKQTPNSALAKEKVVLNNKYSATTNSSGTAIIKLKQNTLSTFNGLTKNSDNYKYNFSVKYNGNSLYSAASSSLIANAKIVSHKIGSYWNLMTKKTGKSQTNITYKVNKNGWYKQINKKWVKITKKPSISGKWYIQNPKTKKYILTTVKKLPDKSKTTSYRKHTENLNTMVNDKLNPYVLTTLAISTTINGKTTKYNQKAYVASTTDIYFKNILSAKEHENYDAFLKKTWRCDVANPSIKIQAINLVSKIENELTPAKKTEAVFRWLKNRNIYKGYQLSRQSSVDSLKLVKKYPPGTDLLNCVDQAHLTIALYRTMGIPAIYERGECRLKSGKIVGHWWSEVYYDRSWHRSDTTGAKIVSISDQWSVGHNINGNRLDVPSKIKNEIKNSKILR</sequence>
<dbReference type="AlphaFoldDB" id="A0A166CX23"/>
<keyword evidence="3" id="KW-1185">Reference proteome</keyword>
<dbReference type="Gene3D" id="3.10.620.30">
    <property type="match status" value="1"/>
</dbReference>
<gene>
    <name evidence="2" type="ORF">MBCUR_03350</name>
</gene>
<feature type="domain" description="Transglutaminase-like" evidence="1">
    <location>
        <begin position="301"/>
        <end position="407"/>
    </location>
</feature>
<dbReference type="Proteomes" id="UP000077245">
    <property type="component" value="Unassembled WGS sequence"/>
</dbReference>
<protein>
    <submittedName>
        <fullName evidence="2">Transglutaminase-like superfamily protein</fullName>
    </submittedName>
</protein>
<organism evidence="2 3">
    <name type="scientific">Methanobrevibacter curvatus</name>
    <dbReference type="NCBI Taxonomy" id="49547"/>
    <lineage>
        <taxon>Archaea</taxon>
        <taxon>Methanobacteriati</taxon>
        <taxon>Methanobacteriota</taxon>
        <taxon>Methanomada group</taxon>
        <taxon>Methanobacteria</taxon>
        <taxon>Methanobacteriales</taxon>
        <taxon>Methanobacteriaceae</taxon>
        <taxon>Methanobrevibacter</taxon>
    </lineage>
</organism>
<proteinExistence type="predicted"/>
<dbReference type="STRING" id="49547.MBCUR_03350"/>
<evidence type="ECO:0000259" key="1">
    <source>
        <dbReference type="Pfam" id="PF01841"/>
    </source>
</evidence>
<dbReference type="SUPFAM" id="SSF54001">
    <property type="entry name" value="Cysteine proteinases"/>
    <property type="match status" value="1"/>
</dbReference>
<name>A0A166CX23_9EURY</name>
<dbReference type="Pfam" id="PF01841">
    <property type="entry name" value="Transglut_core"/>
    <property type="match status" value="1"/>
</dbReference>
<dbReference type="PATRIC" id="fig|49547.3.peg.352"/>
<dbReference type="InterPro" id="IPR038765">
    <property type="entry name" value="Papain-like_cys_pep_sf"/>
</dbReference>
<dbReference type="InterPro" id="IPR002931">
    <property type="entry name" value="Transglutaminase-like"/>
</dbReference>
<dbReference type="EMBL" id="LWMV01000057">
    <property type="protein sequence ID" value="KZX14956.1"/>
    <property type="molecule type" value="Genomic_DNA"/>
</dbReference>
<reference evidence="2 3" key="1">
    <citation type="submission" date="2016-04" db="EMBL/GenBank/DDBJ databases">
        <title>Genome sequence of Methanobrevibacter curvatus DSM 11111.</title>
        <authorList>
            <person name="Poehlein A."/>
            <person name="Seedorf H."/>
            <person name="Daniel R."/>
        </authorList>
    </citation>
    <scope>NUCLEOTIDE SEQUENCE [LARGE SCALE GENOMIC DNA]</scope>
    <source>
        <strain evidence="2 3">DSM 11111</strain>
    </source>
</reference>